<evidence type="ECO:0000313" key="1">
    <source>
        <dbReference type="EMBL" id="GAA4246772.1"/>
    </source>
</evidence>
<keyword evidence="2" id="KW-1185">Reference proteome</keyword>
<dbReference type="Proteomes" id="UP001500620">
    <property type="component" value="Unassembled WGS sequence"/>
</dbReference>
<dbReference type="RefSeq" id="WP_345123653.1">
    <property type="nucleotide sequence ID" value="NZ_BAABAT010000004.1"/>
</dbReference>
<comment type="caution">
    <text evidence="1">The sequence shown here is derived from an EMBL/GenBank/DDBJ whole genome shotgun (WGS) entry which is preliminary data.</text>
</comment>
<gene>
    <name evidence="1" type="ORF">GCM10022255_019880</name>
</gene>
<name>A0ABP8D3X1_9ACTN</name>
<protein>
    <submittedName>
        <fullName evidence="1">Uncharacterized protein</fullName>
    </submittedName>
</protein>
<sequence length="114" mass="12561">MGELRSTHTPSNPAAAQFWPAHFVAAVDAALVSYERDVASLDASPDEAVWLAVQRVVLALNAIDDEEGLIETGEREELYRFIEDVLTAAGIDVEALIARRGLDDAELTSPWRRR</sequence>
<reference evidence="2" key="1">
    <citation type="journal article" date="2019" name="Int. J. Syst. Evol. Microbiol.">
        <title>The Global Catalogue of Microorganisms (GCM) 10K type strain sequencing project: providing services to taxonomists for standard genome sequencing and annotation.</title>
        <authorList>
            <consortium name="The Broad Institute Genomics Platform"/>
            <consortium name="The Broad Institute Genome Sequencing Center for Infectious Disease"/>
            <person name="Wu L."/>
            <person name="Ma J."/>
        </authorList>
    </citation>
    <scope>NUCLEOTIDE SEQUENCE [LARGE SCALE GENOMIC DNA]</scope>
    <source>
        <strain evidence="2">JCM 17441</strain>
    </source>
</reference>
<proteinExistence type="predicted"/>
<evidence type="ECO:0000313" key="2">
    <source>
        <dbReference type="Proteomes" id="UP001500620"/>
    </source>
</evidence>
<organism evidence="1 2">
    <name type="scientific">Dactylosporangium darangshiense</name>
    <dbReference type="NCBI Taxonomy" id="579108"/>
    <lineage>
        <taxon>Bacteria</taxon>
        <taxon>Bacillati</taxon>
        <taxon>Actinomycetota</taxon>
        <taxon>Actinomycetes</taxon>
        <taxon>Micromonosporales</taxon>
        <taxon>Micromonosporaceae</taxon>
        <taxon>Dactylosporangium</taxon>
    </lineage>
</organism>
<accession>A0ABP8D3X1</accession>
<dbReference type="EMBL" id="BAABAT010000004">
    <property type="protein sequence ID" value="GAA4246772.1"/>
    <property type="molecule type" value="Genomic_DNA"/>
</dbReference>